<name>A0ABS8ZXY2_9PSEU</name>
<organism evidence="1 2">
    <name type="scientific">Kibdelosporangium philippinense</name>
    <dbReference type="NCBI Taxonomy" id="211113"/>
    <lineage>
        <taxon>Bacteria</taxon>
        <taxon>Bacillati</taxon>
        <taxon>Actinomycetota</taxon>
        <taxon>Actinomycetes</taxon>
        <taxon>Pseudonocardiales</taxon>
        <taxon>Pseudonocardiaceae</taxon>
        <taxon>Kibdelosporangium</taxon>
    </lineage>
</organism>
<dbReference type="Proteomes" id="UP001521150">
    <property type="component" value="Unassembled WGS sequence"/>
</dbReference>
<dbReference type="EMBL" id="JAJVCN010000004">
    <property type="protein sequence ID" value="MCE7011433.1"/>
    <property type="molecule type" value="Genomic_DNA"/>
</dbReference>
<evidence type="ECO:0000313" key="2">
    <source>
        <dbReference type="Proteomes" id="UP001521150"/>
    </source>
</evidence>
<reference evidence="1 2" key="1">
    <citation type="submission" date="2021-12" db="EMBL/GenBank/DDBJ databases">
        <title>Genome sequence of Kibdelosporangium philippinense ATCC 49844.</title>
        <authorList>
            <person name="Fedorov E.A."/>
            <person name="Omeragic M."/>
            <person name="Shalygina K.F."/>
            <person name="Maclea K.S."/>
        </authorList>
    </citation>
    <scope>NUCLEOTIDE SEQUENCE [LARGE SCALE GENOMIC DNA]</scope>
    <source>
        <strain evidence="1 2">ATCC 49844</strain>
    </source>
</reference>
<accession>A0ABS8ZXY2</accession>
<gene>
    <name evidence="1" type="ORF">LWC34_52780</name>
</gene>
<keyword evidence="2" id="KW-1185">Reference proteome</keyword>
<proteinExistence type="predicted"/>
<sequence>MLDIRDGGAGRGDPAALLAGLGAFDLVFGRRALRRARRRPAVPGDSTTKLSATASASETDNLLRITQGLLGSGRPQDLAVARRCAPSVARGQ</sequence>
<evidence type="ECO:0000313" key="1">
    <source>
        <dbReference type="EMBL" id="MCE7011433.1"/>
    </source>
</evidence>
<dbReference type="RefSeq" id="WP_233733923.1">
    <property type="nucleotide sequence ID" value="NZ_JAJVCN010000004.1"/>
</dbReference>
<protein>
    <submittedName>
        <fullName evidence="1">Uncharacterized protein</fullName>
    </submittedName>
</protein>
<comment type="caution">
    <text evidence="1">The sequence shown here is derived from an EMBL/GenBank/DDBJ whole genome shotgun (WGS) entry which is preliminary data.</text>
</comment>